<sequence>MTKAIIIEDESIAAIRLQNLIQEVNNQIIIVKVLTSINESIQYLSTESPDLIFLDINLSDGYSFEIFKILEINTPIIFTTAYSEYAIKAFEQNSIDYLLKPVAKNSLSRSIDKFFGLNKNKLPEYKDLFLHNGKDYKKRFLVKMNNSLKTIEIDQIAYFYTEEKLTFVKLWNGKKTPVDFSLKKLEQELDPSNYFRINRKYIIHLKSIGEMYYTSKSRIKISLDPDTSESNIFVAIEKIGKFKKWLSL</sequence>
<dbReference type="AlphaFoldDB" id="A0A1H7PQU6"/>
<name>A0A1H7PQU6_AQUAM</name>
<dbReference type="EMBL" id="FOAB01000004">
    <property type="protein sequence ID" value="SEL38231.1"/>
    <property type="molecule type" value="Genomic_DNA"/>
</dbReference>
<keyword evidence="5" id="KW-1185">Reference proteome</keyword>
<dbReference type="GO" id="GO:0000156">
    <property type="term" value="F:phosphorelay response regulator activity"/>
    <property type="evidence" value="ECO:0007669"/>
    <property type="project" value="InterPro"/>
</dbReference>
<dbReference type="PANTHER" id="PTHR37299">
    <property type="entry name" value="TRANSCRIPTIONAL REGULATOR-RELATED"/>
    <property type="match status" value="1"/>
</dbReference>
<accession>A0A1H7PQU6</accession>
<dbReference type="Gene3D" id="2.40.50.1020">
    <property type="entry name" value="LytTr DNA-binding domain"/>
    <property type="match status" value="1"/>
</dbReference>
<gene>
    <name evidence="4" type="ORF">SAMN04487910_2295</name>
</gene>
<dbReference type="STRING" id="1038014.SAMN04487910_2295"/>
<dbReference type="PROSITE" id="PS50110">
    <property type="entry name" value="RESPONSE_REGULATORY"/>
    <property type="match status" value="1"/>
</dbReference>
<dbReference type="PANTHER" id="PTHR37299:SF1">
    <property type="entry name" value="STAGE 0 SPORULATION PROTEIN A HOMOLOG"/>
    <property type="match status" value="1"/>
</dbReference>
<dbReference type="PROSITE" id="PS50930">
    <property type="entry name" value="HTH_LYTTR"/>
    <property type="match status" value="1"/>
</dbReference>
<protein>
    <submittedName>
        <fullName evidence="4">Two component transcriptional regulator, LytTR family</fullName>
    </submittedName>
</protein>
<dbReference type="Pfam" id="PF00072">
    <property type="entry name" value="Response_reg"/>
    <property type="match status" value="1"/>
</dbReference>
<dbReference type="RefSeq" id="WP_091408404.1">
    <property type="nucleotide sequence ID" value="NZ_FOAB01000004.1"/>
</dbReference>
<feature type="domain" description="HTH LytTR-type" evidence="3">
    <location>
        <begin position="140"/>
        <end position="248"/>
    </location>
</feature>
<organism evidence="4 5">
    <name type="scientific">Aquimarina amphilecti</name>
    <dbReference type="NCBI Taxonomy" id="1038014"/>
    <lineage>
        <taxon>Bacteria</taxon>
        <taxon>Pseudomonadati</taxon>
        <taxon>Bacteroidota</taxon>
        <taxon>Flavobacteriia</taxon>
        <taxon>Flavobacteriales</taxon>
        <taxon>Flavobacteriaceae</taxon>
        <taxon>Aquimarina</taxon>
    </lineage>
</organism>
<proteinExistence type="predicted"/>
<dbReference type="Proteomes" id="UP000198521">
    <property type="component" value="Unassembled WGS sequence"/>
</dbReference>
<feature type="modified residue" description="4-aspartylphosphate" evidence="1">
    <location>
        <position position="55"/>
    </location>
</feature>
<dbReference type="GO" id="GO:0003677">
    <property type="term" value="F:DNA binding"/>
    <property type="evidence" value="ECO:0007669"/>
    <property type="project" value="InterPro"/>
</dbReference>
<keyword evidence="1" id="KW-0597">Phosphoprotein</keyword>
<dbReference type="SMART" id="SM00448">
    <property type="entry name" value="REC"/>
    <property type="match status" value="1"/>
</dbReference>
<dbReference type="InterPro" id="IPR046947">
    <property type="entry name" value="LytR-like"/>
</dbReference>
<evidence type="ECO:0000256" key="1">
    <source>
        <dbReference type="PROSITE-ProRule" id="PRU00169"/>
    </source>
</evidence>
<feature type="domain" description="Response regulatory" evidence="2">
    <location>
        <begin position="3"/>
        <end position="115"/>
    </location>
</feature>
<dbReference type="InterPro" id="IPR011006">
    <property type="entry name" value="CheY-like_superfamily"/>
</dbReference>
<evidence type="ECO:0000259" key="2">
    <source>
        <dbReference type="PROSITE" id="PS50110"/>
    </source>
</evidence>
<evidence type="ECO:0000313" key="4">
    <source>
        <dbReference type="EMBL" id="SEL38231.1"/>
    </source>
</evidence>
<dbReference type="Gene3D" id="3.40.50.2300">
    <property type="match status" value="1"/>
</dbReference>
<dbReference type="Pfam" id="PF04397">
    <property type="entry name" value="LytTR"/>
    <property type="match status" value="1"/>
</dbReference>
<dbReference type="SMART" id="SM00850">
    <property type="entry name" value="LytTR"/>
    <property type="match status" value="1"/>
</dbReference>
<dbReference type="InterPro" id="IPR001789">
    <property type="entry name" value="Sig_transdc_resp-reg_receiver"/>
</dbReference>
<evidence type="ECO:0000259" key="3">
    <source>
        <dbReference type="PROSITE" id="PS50930"/>
    </source>
</evidence>
<dbReference type="InterPro" id="IPR007492">
    <property type="entry name" value="LytTR_DNA-bd_dom"/>
</dbReference>
<reference evidence="4 5" key="1">
    <citation type="submission" date="2016-10" db="EMBL/GenBank/DDBJ databases">
        <authorList>
            <person name="de Groot N.N."/>
        </authorList>
    </citation>
    <scope>NUCLEOTIDE SEQUENCE [LARGE SCALE GENOMIC DNA]</scope>
    <source>
        <strain evidence="4 5">DSM 25232</strain>
    </source>
</reference>
<evidence type="ECO:0000313" key="5">
    <source>
        <dbReference type="Proteomes" id="UP000198521"/>
    </source>
</evidence>
<dbReference type="SUPFAM" id="SSF52172">
    <property type="entry name" value="CheY-like"/>
    <property type="match status" value="1"/>
</dbReference>
<dbReference type="OrthoDB" id="2168082at2"/>